<dbReference type="InterPro" id="IPR036249">
    <property type="entry name" value="Thioredoxin-like_sf"/>
</dbReference>
<feature type="domain" description="DSBA-like thioredoxin" evidence="1">
    <location>
        <begin position="3"/>
        <end position="204"/>
    </location>
</feature>
<dbReference type="SUPFAM" id="SSF52833">
    <property type="entry name" value="Thioredoxin-like"/>
    <property type="match status" value="1"/>
</dbReference>
<accession>A0A7W2ARH4</accession>
<evidence type="ECO:0000259" key="1">
    <source>
        <dbReference type="Pfam" id="PF01323"/>
    </source>
</evidence>
<dbReference type="GO" id="GO:0016491">
    <property type="term" value="F:oxidoreductase activity"/>
    <property type="evidence" value="ECO:0007669"/>
    <property type="project" value="InterPro"/>
</dbReference>
<proteinExistence type="predicted"/>
<dbReference type="InterPro" id="IPR001853">
    <property type="entry name" value="DSBA-like_thioredoxin_dom"/>
</dbReference>
<dbReference type="Pfam" id="PF01323">
    <property type="entry name" value="DSBA"/>
    <property type="match status" value="1"/>
</dbReference>
<sequence length="210" mass="24074">MKIEVYHDLICPWCRIGEKNLIDAMHVWTEQSGETMEIEYRSYMLYPEISRDGVSFMEMMVRKMGNMSRAYQSLQEIAQAGAPVGVRFFFHEIESLPHTLPAHMLVKLARQGQKTEMVEALFQAYFEKGLNIGNIDILVNIAESFDLNPAEVKEKLEQETFRSKVEKDLAEAKKIGIQSIPFFIINDNLALTGAHPKENFLHAFREVSAS</sequence>
<dbReference type="EMBL" id="JACEOL010000031">
    <property type="protein sequence ID" value="MBA4602588.1"/>
    <property type="molecule type" value="Genomic_DNA"/>
</dbReference>
<name>A0A7W2ARH4_9BACL</name>
<dbReference type="CDD" id="cd03024">
    <property type="entry name" value="DsbA_FrnE"/>
    <property type="match status" value="1"/>
</dbReference>
<organism evidence="2 3">
    <name type="scientific">Thermoactinomyces mirandus</name>
    <dbReference type="NCBI Taxonomy" id="2756294"/>
    <lineage>
        <taxon>Bacteria</taxon>
        <taxon>Bacillati</taxon>
        <taxon>Bacillota</taxon>
        <taxon>Bacilli</taxon>
        <taxon>Bacillales</taxon>
        <taxon>Thermoactinomycetaceae</taxon>
        <taxon>Thermoactinomyces</taxon>
    </lineage>
</organism>
<keyword evidence="3" id="KW-1185">Reference proteome</keyword>
<dbReference type="AlphaFoldDB" id="A0A7W2ARH4"/>
<dbReference type="PANTHER" id="PTHR13887:SF41">
    <property type="entry name" value="THIOREDOXIN SUPERFAMILY PROTEIN"/>
    <property type="match status" value="1"/>
</dbReference>
<evidence type="ECO:0000313" key="2">
    <source>
        <dbReference type="EMBL" id="MBA4602588.1"/>
    </source>
</evidence>
<reference evidence="2 3" key="1">
    <citation type="submission" date="2020-07" db="EMBL/GenBank/DDBJ databases">
        <title>Thermoactinomyces phylogeny.</title>
        <authorList>
            <person name="Dunlap C."/>
        </authorList>
    </citation>
    <scope>NUCLEOTIDE SEQUENCE [LARGE SCALE GENOMIC DNA]</scope>
    <source>
        <strain evidence="2 3">AMNI-1</strain>
    </source>
</reference>
<dbReference type="PANTHER" id="PTHR13887">
    <property type="entry name" value="GLUTATHIONE S-TRANSFERASE KAPPA"/>
    <property type="match status" value="1"/>
</dbReference>
<protein>
    <submittedName>
        <fullName evidence="2">DsbA family oxidoreductase</fullName>
    </submittedName>
</protein>
<dbReference type="Proteomes" id="UP000538292">
    <property type="component" value="Unassembled WGS sequence"/>
</dbReference>
<dbReference type="RefSeq" id="WP_181740279.1">
    <property type="nucleotide sequence ID" value="NZ_JACEOL010000031.1"/>
</dbReference>
<comment type="caution">
    <text evidence="2">The sequence shown here is derived from an EMBL/GenBank/DDBJ whole genome shotgun (WGS) entry which is preliminary data.</text>
</comment>
<evidence type="ECO:0000313" key="3">
    <source>
        <dbReference type="Proteomes" id="UP000538292"/>
    </source>
</evidence>
<gene>
    <name evidence="2" type="ORF">H2C83_09730</name>
</gene>
<dbReference type="Gene3D" id="3.40.30.10">
    <property type="entry name" value="Glutaredoxin"/>
    <property type="match status" value="1"/>
</dbReference>